<gene>
    <name evidence="1" type="ORF">SNE40_021261</name>
</gene>
<protein>
    <submittedName>
        <fullName evidence="1">Uncharacterized protein</fullName>
    </submittedName>
</protein>
<dbReference type="AlphaFoldDB" id="A0AAN8GAV6"/>
<dbReference type="EMBL" id="JAZGQO010000018">
    <property type="protein sequence ID" value="KAK6167166.1"/>
    <property type="molecule type" value="Genomic_DNA"/>
</dbReference>
<dbReference type="PANTHER" id="PTHR47018:SF1">
    <property type="entry name" value="TESMIN_TSO1-LIKE CXC DOMAIN-CONTAINING PROTEIN"/>
    <property type="match status" value="1"/>
</dbReference>
<reference evidence="1 2" key="1">
    <citation type="submission" date="2024-01" db="EMBL/GenBank/DDBJ databases">
        <title>The genome of the rayed Mediterranean limpet Patella caerulea (Linnaeus, 1758).</title>
        <authorList>
            <person name="Anh-Thu Weber A."/>
            <person name="Halstead-Nussloch G."/>
        </authorList>
    </citation>
    <scope>NUCLEOTIDE SEQUENCE [LARGE SCALE GENOMIC DNA]</scope>
    <source>
        <strain evidence="1">AATW-2023a</strain>
        <tissue evidence="1">Whole specimen</tissue>
    </source>
</reference>
<comment type="caution">
    <text evidence="1">The sequence shown here is derived from an EMBL/GenBank/DDBJ whole genome shotgun (WGS) entry which is preliminary data.</text>
</comment>
<keyword evidence="2" id="KW-1185">Reference proteome</keyword>
<evidence type="ECO:0000313" key="2">
    <source>
        <dbReference type="Proteomes" id="UP001347796"/>
    </source>
</evidence>
<dbReference type="Proteomes" id="UP001347796">
    <property type="component" value="Unassembled WGS sequence"/>
</dbReference>
<name>A0AAN8GAV6_PATCE</name>
<sequence length="284" mass="31990">MKVKKVQELPEEYTNIRPAYITKKSTPPVASKSLPLPELLRSHFTEEYTWLEEVYLTENVADAVNITWSAHHATQKRSRPFEVSISTMMPMWREQTHSVAMIKHAMAKVRDTTVFLNPGKIPVIIAAQPLYALAKQIQWKWPEYGEDKFVVMFGELHIEMASLRSIGTLLRDSGWTSAIVEANVASPGTSESFLSASSVTKTRQSNASNITFMGIGVRNVSKRVHSSNSGIWCWTWNSQISSLSGHLEKETSICTVKHFQNWHLTSLQTTMSTMPVGSLFTSEI</sequence>
<accession>A0AAN8GAV6</accession>
<proteinExistence type="predicted"/>
<organism evidence="1 2">
    <name type="scientific">Patella caerulea</name>
    <name type="common">Rayed Mediterranean limpet</name>
    <dbReference type="NCBI Taxonomy" id="87958"/>
    <lineage>
        <taxon>Eukaryota</taxon>
        <taxon>Metazoa</taxon>
        <taxon>Spiralia</taxon>
        <taxon>Lophotrochozoa</taxon>
        <taxon>Mollusca</taxon>
        <taxon>Gastropoda</taxon>
        <taxon>Patellogastropoda</taxon>
        <taxon>Patelloidea</taxon>
        <taxon>Patellidae</taxon>
        <taxon>Patella</taxon>
    </lineage>
</organism>
<dbReference type="PANTHER" id="PTHR47018">
    <property type="entry name" value="CXC DOMAIN-CONTAINING PROTEIN-RELATED"/>
    <property type="match status" value="1"/>
</dbReference>
<evidence type="ECO:0000313" key="1">
    <source>
        <dbReference type="EMBL" id="KAK6167166.1"/>
    </source>
</evidence>